<protein>
    <recommendedName>
        <fullName evidence="2">C3H1-type domain-containing protein</fullName>
    </recommendedName>
</protein>
<keyword evidence="1" id="KW-0479">Metal-binding</keyword>
<evidence type="ECO:0000313" key="3">
    <source>
        <dbReference type="EMBL" id="VVD04495.1"/>
    </source>
</evidence>
<sequence>MKQKRRNRQLVSFRHGGVQVRTGAYTAATRTTVLRASAIEICMSNESENVAKIDSYLLEQPHPNLSACLFDKNDSKFNKSGSSAESDLTESAFDITHCPEFEDPVVAVTGYHNRDEADICKHYKGGPEKTCFKGLRCTKKHIVKNPDGWTLDRVAVAAKCPTLPLPEPGTWIRVTVTHVAHFNRFYVQILNENELDETPRAFGKVVPPTTLTALVREMNSDALLTTNKDKNFEAGF</sequence>
<keyword evidence="1" id="KW-0862">Zinc</keyword>
<evidence type="ECO:0000259" key="2">
    <source>
        <dbReference type="PROSITE" id="PS50103"/>
    </source>
</evidence>
<dbReference type="AlphaFoldDB" id="A0A5E4R2D7"/>
<accession>A0A5E4R2D7</accession>
<name>A0A5E4R2D7_9NEOP</name>
<keyword evidence="1" id="KW-0863">Zinc-finger</keyword>
<feature type="domain" description="C3H1-type" evidence="2">
    <location>
        <begin position="114"/>
        <end position="144"/>
    </location>
</feature>
<dbReference type="Proteomes" id="UP000324832">
    <property type="component" value="Unassembled WGS sequence"/>
</dbReference>
<dbReference type="InterPro" id="IPR000571">
    <property type="entry name" value="Znf_CCCH"/>
</dbReference>
<keyword evidence="4" id="KW-1185">Reference proteome</keyword>
<proteinExistence type="predicted"/>
<dbReference type="EMBL" id="FZQP02006870">
    <property type="protein sequence ID" value="VVD04495.1"/>
    <property type="molecule type" value="Genomic_DNA"/>
</dbReference>
<organism evidence="3 4">
    <name type="scientific">Leptidea sinapis</name>
    <dbReference type="NCBI Taxonomy" id="189913"/>
    <lineage>
        <taxon>Eukaryota</taxon>
        <taxon>Metazoa</taxon>
        <taxon>Ecdysozoa</taxon>
        <taxon>Arthropoda</taxon>
        <taxon>Hexapoda</taxon>
        <taxon>Insecta</taxon>
        <taxon>Pterygota</taxon>
        <taxon>Neoptera</taxon>
        <taxon>Endopterygota</taxon>
        <taxon>Lepidoptera</taxon>
        <taxon>Glossata</taxon>
        <taxon>Ditrysia</taxon>
        <taxon>Papilionoidea</taxon>
        <taxon>Pieridae</taxon>
        <taxon>Dismorphiinae</taxon>
        <taxon>Leptidea</taxon>
    </lineage>
</organism>
<reference evidence="3 4" key="1">
    <citation type="submission" date="2017-07" db="EMBL/GenBank/DDBJ databases">
        <authorList>
            <person name="Talla V."/>
            <person name="Backstrom N."/>
        </authorList>
    </citation>
    <scope>NUCLEOTIDE SEQUENCE [LARGE SCALE GENOMIC DNA]</scope>
</reference>
<dbReference type="GO" id="GO:0008270">
    <property type="term" value="F:zinc ion binding"/>
    <property type="evidence" value="ECO:0007669"/>
    <property type="project" value="UniProtKB-KW"/>
</dbReference>
<feature type="zinc finger region" description="C3H1-type" evidence="1">
    <location>
        <begin position="114"/>
        <end position="144"/>
    </location>
</feature>
<dbReference type="PROSITE" id="PS50103">
    <property type="entry name" value="ZF_C3H1"/>
    <property type="match status" value="1"/>
</dbReference>
<evidence type="ECO:0000313" key="4">
    <source>
        <dbReference type="Proteomes" id="UP000324832"/>
    </source>
</evidence>
<gene>
    <name evidence="3" type="ORF">LSINAPIS_LOCUS14238</name>
</gene>
<evidence type="ECO:0000256" key="1">
    <source>
        <dbReference type="PROSITE-ProRule" id="PRU00723"/>
    </source>
</evidence>